<feature type="modified residue" description="4-aspartylphosphate" evidence="3">
    <location>
        <position position="52"/>
    </location>
</feature>
<dbReference type="GO" id="GO:0052621">
    <property type="term" value="F:diguanylate cyclase activity"/>
    <property type="evidence" value="ECO:0007669"/>
    <property type="project" value="UniProtKB-EC"/>
</dbReference>
<keyword evidence="7" id="KW-1185">Reference proteome</keyword>
<evidence type="ECO:0000256" key="1">
    <source>
        <dbReference type="ARBA" id="ARBA00012528"/>
    </source>
</evidence>
<dbReference type="InterPro" id="IPR000160">
    <property type="entry name" value="GGDEF_dom"/>
</dbReference>
<comment type="catalytic activity">
    <reaction evidence="2">
        <text>2 GTP = 3',3'-c-di-GMP + 2 diphosphate</text>
        <dbReference type="Rhea" id="RHEA:24898"/>
        <dbReference type="ChEBI" id="CHEBI:33019"/>
        <dbReference type="ChEBI" id="CHEBI:37565"/>
        <dbReference type="ChEBI" id="CHEBI:58805"/>
        <dbReference type="EC" id="2.7.7.65"/>
    </reaction>
</comment>
<dbReference type="PROSITE" id="PS50887">
    <property type="entry name" value="GGDEF"/>
    <property type="match status" value="1"/>
</dbReference>
<dbReference type="OrthoDB" id="9778432at2"/>
<dbReference type="GO" id="GO:0043709">
    <property type="term" value="P:cell adhesion involved in single-species biofilm formation"/>
    <property type="evidence" value="ECO:0007669"/>
    <property type="project" value="TreeGrafter"/>
</dbReference>
<dbReference type="InterPro" id="IPR043128">
    <property type="entry name" value="Rev_trsase/Diguanyl_cyclase"/>
</dbReference>
<dbReference type="Gene3D" id="3.30.70.270">
    <property type="match status" value="1"/>
</dbReference>
<proteinExistence type="predicted"/>
<dbReference type="InterPro" id="IPR001789">
    <property type="entry name" value="Sig_transdc_resp-reg_receiver"/>
</dbReference>
<accession>A0A1G5HJZ1</accession>
<dbReference type="STRING" id="419481.SAMN05216233_11484"/>
<feature type="domain" description="Response regulatory" evidence="4">
    <location>
        <begin position="2"/>
        <end position="119"/>
    </location>
</feature>
<dbReference type="Gene3D" id="3.40.50.2300">
    <property type="match status" value="1"/>
</dbReference>
<dbReference type="EMBL" id="FMUX01000014">
    <property type="protein sequence ID" value="SCY63769.1"/>
    <property type="molecule type" value="Genomic_DNA"/>
</dbReference>
<evidence type="ECO:0000256" key="2">
    <source>
        <dbReference type="ARBA" id="ARBA00034247"/>
    </source>
</evidence>
<keyword evidence="3" id="KW-0597">Phosphoprotein</keyword>
<feature type="domain" description="GGDEF" evidence="5">
    <location>
        <begin position="162"/>
        <end position="297"/>
    </location>
</feature>
<dbReference type="SMART" id="SM00267">
    <property type="entry name" value="GGDEF"/>
    <property type="match status" value="1"/>
</dbReference>
<dbReference type="Proteomes" id="UP000198870">
    <property type="component" value="Unassembled WGS sequence"/>
</dbReference>
<name>A0A1G5HJZ1_9BACT</name>
<dbReference type="AlphaFoldDB" id="A0A1G5HJZ1"/>
<evidence type="ECO:0000313" key="6">
    <source>
        <dbReference type="EMBL" id="SCY63769.1"/>
    </source>
</evidence>
<sequence length="297" mass="33809">MKIMIAEDDSISRRVLQANLTKWGYDIDVAVNGREAFEMITQPSPPSLLISDWMMPLMDGPTLCRAIRGLDITRYIYIILLTTKGEKKDIIHGLEAGADDFLTKPFNQEELKYRIRIGERIINLEHRILLLANTDPLTGIMNRRAFMERLDQEAARAHRDQSHLSFLITDIDHFKRVNDTFGHQVGDLVLQCFSDTLKATIRPYDFLGRYGGEEFVICMPGTTGSQVWTAAERLRKAVEEKEIIHPDTQELISITSSFGTATCTLSCREKTDNLIKRADDALYQAKKEGRNRVVCGE</sequence>
<dbReference type="Pfam" id="PF00990">
    <property type="entry name" value="GGDEF"/>
    <property type="match status" value="1"/>
</dbReference>
<dbReference type="SUPFAM" id="SSF52172">
    <property type="entry name" value="CheY-like"/>
    <property type="match status" value="1"/>
</dbReference>
<dbReference type="PROSITE" id="PS50110">
    <property type="entry name" value="RESPONSE_REGULATORY"/>
    <property type="match status" value="1"/>
</dbReference>
<dbReference type="InterPro" id="IPR011006">
    <property type="entry name" value="CheY-like_superfamily"/>
</dbReference>
<dbReference type="PANTHER" id="PTHR45138">
    <property type="entry name" value="REGULATORY COMPONENTS OF SENSORY TRANSDUCTION SYSTEM"/>
    <property type="match status" value="1"/>
</dbReference>
<evidence type="ECO:0000256" key="3">
    <source>
        <dbReference type="PROSITE-ProRule" id="PRU00169"/>
    </source>
</evidence>
<dbReference type="RefSeq" id="WP_092212541.1">
    <property type="nucleotide sequence ID" value="NZ_FMUX01000014.1"/>
</dbReference>
<dbReference type="GO" id="GO:0000160">
    <property type="term" value="P:phosphorelay signal transduction system"/>
    <property type="evidence" value="ECO:0007669"/>
    <property type="project" value="InterPro"/>
</dbReference>
<dbReference type="NCBIfam" id="TIGR00254">
    <property type="entry name" value="GGDEF"/>
    <property type="match status" value="1"/>
</dbReference>
<gene>
    <name evidence="6" type="ORF">SAMN05216233_11484</name>
</gene>
<dbReference type="SMART" id="SM00448">
    <property type="entry name" value="REC"/>
    <property type="match status" value="1"/>
</dbReference>
<dbReference type="PANTHER" id="PTHR45138:SF9">
    <property type="entry name" value="DIGUANYLATE CYCLASE DGCM-RELATED"/>
    <property type="match status" value="1"/>
</dbReference>
<protein>
    <recommendedName>
        <fullName evidence="1">diguanylate cyclase</fullName>
        <ecNumber evidence="1">2.7.7.65</ecNumber>
    </recommendedName>
</protein>
<dbReference type="FunFam" id="3.30.70.270:FF:000001">
    <property type="entry name" value="Diguanylate cyclase domain protein"/>
    <property type="match status" value="1"/>
</dbReference>
<organism evidence="6 7">
    <name type="scientific">Desulfoluna spongiiphila</name>
    <dbReference type="NCBI Taxonomy" id="419481"/>
    <lineage>
        <taxon>Bacteria</taxon>
        <taxon>Pseudomonadati</taxon>
        <taxon>Thermodesulfobacteriota</taxon>
        <taxon>Desulfobacteria</taxon>
        <taxon>Desulfobacterales</taxon>
        <taxon>Desulfolunaceae</taxon>
        <taxon>Desulfoluna</taxon>
    </lineage>
</organism>
<dbReference type="EC" id="2.7.7.65" evidence="1"/>
<dbReference type="GO" id="GO:0005886">
    <property type="term" value="C:plasma membrane"/>
    <property type="evidence" value="ECO:0007669"/>
    <property type="project" value="TreeGrafter"/>
</dbReference>
<evidence type="ECO:0000313" key="7">
    <source>
        <dbReference type="Proteomes" id="UP000198870"/>
    </source>
</evidence>
<dbReference type="Pfam" id="PF00072">
    <property type="entry name" value="Response_reg"/>
    <property type="match status" value="1"/>
</dbReference>
<dbReference type="GO" id="GO:1902201">
    <property type="term" value="P:negative regulation of bacterial-type flagellum-dependent cell motility"/>
    <property type="evidence" value="ECO:0007669"/>
    <property type="project" value="TreeGrafter"/>
</dbReference>
<dbReference type="SUPFAM" id="SSF55073">
    <property type="entry name" value="Nucleotide cyclase"/>
    <property type="match status" value="1"/>
</dbReference>
<evidence type="ECO:0000259" key="5">
    <source>
        <dbReference type="PROSITE" id="PS50887"/>
    </source>
</evidence>
<dbReference type="CDD" id="cd01949">
    <property type="entry name" value="GGDEF"/>
    <property type="match status" value="1"/>
</dbReference>
<evidence type="ECO:0000259" key="4">
    <source>
        <dbReference type="PROSITE" id="PS50110"/>
    </source>
</evidence>
<reference evidence="6 7" key="1">
    <citation type="submission" date="2016-10" db="EMBL/GenBank/DDBJ databases">
        <authorList>
            <person name="de Groot N.N."/>
        </authorList>
    </citation>
    <scope>NUCLEOTIDE SEQUENCE [LARGE SCALE GENOMIC DNA]</scope>
    <source>
        <strain evidence="6 7">AA1</strain>
    </source>
</reference>
<dbReference type="InterPro" id="IPR029787">
    <property type="entry name" value="Nucleotide_cyclase"/>
</dbReference>
<dbReference type="InterPro" id="IPR050469">
    <property type="entry name" value="Diguanylate_Cyclase"/>
</dbReference>